<organism evidence="1 2">
    <name type="scientific">Cenarchaeum symbiosum (strain A)</name>
    <dbReference type="NCBI Taxonomy" id="414004"/>
    <lineage>
        <taxon>Archaea</taxon>
        <taxon>Nitrososphaerota</taxon>
        <taxon>Candidatus Cenarchaeales</taxon>
        <taxon>Candidatus Cenarchaeaceae</taxon>
        <taxon>Candidatus Cenarchaeum</taxon>
    </lineage>
</organism>
<dbReference type="HOGENOM" id="CLU_202920_0_0_2"/>
<accession>A0RUV8</accession>
<evidence type="ECO:0000313" key="1">
    <source>
        <dbReference type="EMBL" id="ABK77125.1"/>
    </source>
</evidence>
<dbReference type="Proteomes" id="UP000000758">
    <property type="component" value="Chromosome"/>
</dbReference>
<evidence type="ECO:0000313" key="2">
    <source>
        <dbReference type="Proteomes" id="UP000000758"/>
    </source>
</evidence>
<name>A0RUV8_CENSY</name>
<dbReference type="EMBL" id="DP000238">
    <property type="protein sequence ID" value="ABK77125.1"/>
    <property type="molecule type" value="Genomic_DNA"/>
</dbReference>
<dbReference type="KEGG" id="csy:CENSYa_0492"/>
<dbReference type="EnsemblBacteria" id="ABK77125">
    <property type="protein sequence ID" value="ABK77125"/>
    <property type="gene ID" value="CENSYa_0492"/>
</dbReference>
<keyword evidence="2" id="KW-1185">Reference proteome</keyword>
<reference evidence="1 2" key="1">
    <citation type="journal article" date="2006" name="Proc. Natl. Acad. Sci. U.S.A.">
        <title>Genomic analysis of the uncultivated marine crenarchaeote Cenarchaeum symbiosum.</title>
        <authorList>
            <person name="Hallam S.J."/>
            <person name="Konstantinidis K.T."/>
            <person name="Putnam N."/>
            <person name="Schleper C."/>
            <person name="Watanabe Y."/>
            <person name="Sugahara J."/>
            <person name="Preston C."/>
            <person name="de la Torre J."/>
            <person name="Richardson P.M."/>
            <person name="DeLong E.F."/>
        </authorList>
    </citation>
    <scope>NUCLEOTIDE SEQUENCE [LARGE SCALE GENOMIC DNA]</scope>
    <source>
        <strain evidence="2">A</strain>
    </source>
</reference>
<gene>
    <name evidence="1" type="ordered locus">CENSYa_0492</name>
</gene>
<dbReference type="PATRIC" id="fig|414004.10.peg.448"/>
<dbReference type="AlphaFoldDB" id="A0RUV8"/>
<protein>
    <submittedName>
        <fullName evidence="1">Uncharacterized protein</fullName>
    </submittedName>
</protein>
<proteinExistence type="predicted"/>
<sequence length="74" mass="8075">MKIRCPRCKGAAELFSDFTAVKCDGCDLDMSYGEYVRYVAHSDSTYSDILGDYTGSTSGQAAGTLDEWDAQDQS</sequence>